<evidence type="ECO:0000313" key="3">
    <source>
        <dbReference type="Proteomes" id="UP000181901"/>
    </source>
</evidence>
<organism evidence="2 3">
    <name type="scientific">Pseudodesulfovibrio hydrargyri</name>
    <dbReference type="NCBI Taxonomy" id="2125990"/>
    <lineage>
        <taxon>Bacteria</taxon>
        <taxon>Pseudomonadati</taxon>
        <taxon>Thermodesulfobacteriota</taxon>
        <taxon>Desulfovibrionia</taxon>
        <taxon>Desulfovibrionales</taxon>
        <taxon>Desulfovibrionaceae</taxon>
    </lineage>
</organism>
<protein>
    <recommendedName>
        <fullName evidence="1">Protein NO VEIN C-terminal domain-containing protein</fullName>
    </recommendedName>
</protein>
<dbReference type="AlphaFoldDB" id="A0A1J5N679"/>
<sequence>MISRVPTERLFSLPSFEGLKLIRKYAEQQPTLGVSQLVELIEKIDSDGLSLDLQASSYLHTLVADDCPMNGLPFYQECIKAVVIRHQPIWSKMMKAGRKRFVKTLNQDDQDVFSAAGLMIDPPPMDVVRWWDDVAGHARLKNDIEKMEQAREAELLSIGYENDRLERLGIAKPPIWTGLDDNYAGYDVLSYDYKDEEIISIMVEVKSTIASPLRFYLTRNEWNQASKIGEAYSFHIWDMAKESPELHIRTVDQILPHIPSDNGKGAWSSVLIPLGANH</sequence>
<evidence type="ECO:0000313" key="2">
    <source>
        <dbReference type="EMBL" id="OIQ51123.1"/>
    </source>
</evidence>
<dbReference type="InterPro" id="IPR024975">
    <property type="entry name" value="NOV_C"/>
</dbReference>
<feature type="domain" description="Protein NO VEIN C-terminal" evidence="1">
    <location>
        <begin position="154"/>
        <end position="247"/>
    </location>
</feature>
<name>A0A1J5N679_9BACT</name>
<reference evidence="2 3" key="1">
    <citation type="submission" date="2015-09" db="EMBL/GenBank/DDBJ databases">
        <title>Genome of Desulfovibrio dechloracetivorans BerOc1, a mercury methylating strain isolated from highly hydrocarbons and metals contaminated coastal sediments.</title>
        <authorList>
            <person name="Goni Urriza M."/>
            <person name="Gassie C."/>
            <person name="Bouchez O."/>
            <person name="Klopp C."/>
            <person name="Ranchou-Peyruse A."/>
            <person name="Remy G."/>
        </authorList>
    </citation>
    <scope>NUCLEOTIDE SEQUENCE [LARGE SCALE GENOMIC DNA]</scope>
    <source>
        <strain evidence="2 3">BerOc1</strain>
    </source>
</reference>
<dbReference type="Pfam" id="PF13020">
    <property type="entry name" value="NOV_C"/>
    <property type="match status" value="1"/>
</dbReference>
<dbReference type="EMBL" id="LKAQ01000004">
    <property type="protein sequence ID" value="OIQ51123.1"/>
    <property type="molecule type" value="Genomic_DNA"/>
</dbReference>
<dbReference type="Proteomes" id="UP000181901">
    <property type="component" value="Unassembled WGS sequence"/>
</dbReference>
<comment type="caution">
    <text evidence="2">The sequence shown here is derived from an EMBL/GenBank/DDBJ whole genome shotgun (WGS) entry which is preliminary data.</text>
</comment>
<proteinExistence type="predicted"/>
<dbReference type="RefSeq" id="WP_084641626.1">
    <property type="nucleotide sequence ID" value="NZ_LKAQ01000004.1"/>
</dbReference>
<evidence type="ECO:0000259" key="1">
    <source>
        <dbReference type="Pfam" id="PF13020"/>
    </source>
</evidence>
<gene>
    <name evidence="2" type="ORF">BerOc1_03068</name>
</gene>
<keyword evidence="3" id="KW-1185">Reference proteome</keyword>
<accession>A0A1J5N679</accession>
<dbReference type="OrthoDB" id="7833680at2"/>